<dbReference type="InterPro" id="IPR013022">
    <property type="entry name" value="Xyl_isomerase-like_TIM-brl"/>
</dbReference>
<evidence type="ECO:0000313" key="2">
    <source>
        <dbReference type="EMBL" id="BAO66544.1"/>
    </source>
</evidence>
<protein>
    <submittedName>
        <fullName evidence="2">Xylose isomerase</fullName>
    </submittedName>
</protein>
<dbReference type="InterPro" id="IPR050312">
    <property type="entry name" value="IolE/XylAMocC-like"/>
</dbReference>
<accession>X5IBU6</accession>
<dbReference type="InterPro" id="IPR036237">
    <property type="entry name" value="Xyl_isomerase-like_sf"/>
</dbReference>
<keyword evidence="2" id="KW-0413">Isomerase</keyword>
<dbReference type="EMBL" id="AB818354">
    <property type="protein sequence ID" value="BAO66544.1"/>
    <property type="molecule type" value="Genomic_DNA"/>
</dbReference>
<dbReference type="SUPFAM" id="SSF51658">
    <property type="entry name" value="Xylose isomerase-like"/>
    <property type="match status" value="1"/>
</dbReference>
<dbReference type="GO" id="GO:0016853">
    <property type="term" value="F:isomerase activity"/>
    <property type="evidence" value="ECO:0007669"/>
    <property type="project" value="UniProtKB-KW"/>
</dbReference>
<dbReference type="Pfam" id="PF01261">
    <property type="entry name" value="AP_endonuc_2"/>
    <property type="match status" value="1"/>
</dbReference>
<reference evidence="2" key="1">
    <citation type="journal article" date="2013" name="ChemBioChem">
        <title>A unique amino transfer mechanism for constructing the ?-amino fatty acid starter unit in the biosynthesis of the macrolactam antibiotic cremimycin.</title>
        <authorList>
            <person name="Amagai K."/>
            <person name="Takaku R."/>
            <person name="Kudo F."/>
            <person name="Eguchi T."/>
        </authorList>
    </citation>
    <scope>NUCLEOTIDE SEQUENCE</scope>
    <source>
        <strain evidence="2">MJ635-86F5</strain>
    </source>
</reference>
<dbReference type="PANTHER" id="PTHR12110">
    <property type="entry name" value="HYDROXYPYRUVATE ISOMERASE"/>
    <property type="match status" value="1"/>
</dbReference>
<sequence>MSLLDRQGVLLPYLHLLGGPFGEMPRYSFEERVAAASHAGVSGIGFDADEFDELLKTRTVGELRGTLDEHGVTIGELQILYAWHFDARFPDYQKLAREREEHMYELAGTFGIGRIKTVIMTPTELPGRDELVERFAAVCDRAAEHGLTVAMEPMSVSPGFDYADTVDLILAADRPNSGFVVDAWHFFRDPDPWTALDRLPASAIVGVELRDGAAEPREDRQEDAIKYNVLPGEGDFDLVRLLRTLDAKGVDTHIAAEVLSAELWPLSAAENVARTVAAVGKVLESARSQ</sequence>
<proteinExistence type="predicted"/>
<organism evidence="2">
    <name type="scientific">Streptomyces sp. MJ635-86F5</name>
    <dbReference type="NCBI Taxonomy" id="1321967"/>
    <lineage>
        <taxon>Bacteria</taxon>
        <taxon>Bacillati</taxon>
        <taxon>Actinomycetota</taxon>
        <taxon>Actinomycetes</taxon>
        <taxon>Kitasatosporales</taxon>
        <taxon>Streptomycetaceae</taxon>
        <taxon>Streptomyces</taxon>
    </lineage>
</organism>
<dbReference type="Gene3D" id="3.20.20.150">
    <property type="entry name" value="Divalent-metal-dependent TIM barrel enzymes"/>
    <property type="match status" value="1"/>
</dbReference>
<dbReference type="AlphaFoldDB" id="X5IBU6"/>
<feature type="domain" description="Xylose isomerase-like TIM barrel" evidence="1">
    <location>
        <begin position="34"/>
        <end position="267"/>
    </location>
</feature>
<evidence type="ECO:0000259" key="1">
    <source>
        <dbReference type="Pfam" id="PF01261"/>
    </source>
</evidence>
<dbReference type="PANTHER" id="PTHR12110:SF48">
    <property type="entry name" value="BLL3656 PROTEIN"/>
    <property type="match status" value="1"/>
</dbReference>
<gene>
    <name evidence="2" type="primary">cmiM7</name>
</gene>
<name>X5IBU6_9ACTN</name>